<gene>
    <name evidence="3" type="ORF">Bca52824_094876</name>
</gene>
<dbReference type="InterPro" id="IPR050232">
    <property type="entry name" value="FBL13/AtMIF1-like"/>
</dbReference>
<keyword evidence="1" id="KW-0472">Membrane</keyword>
<accession>A0A8X7P1C0</accession>
<keyword evidence="1" id="KW-0812">Transmembrane</keyword>
<evidence type="ECO:0000259" key="2">
    <source>
        <dbReference type="SMART" id="SM00579"/>
    </source>
</evidence>
<dbReference type="SMART" id="SM00579">
    <property type="entry name" value="FBD"/>
    <property type="match status" value="1"/>
</dbReference>
<keyword evidence="4" id="KW-1185">Reference proteome</keyword>
<dbReference type="EMBL" id="JAAMPC010000232">
    <property type="protein sequence ID" value="KAG2243281.1"/>
    <property type="molecule type" value="Genomic_DNA"/>
</dbReference>
<dbReference type="InterPro" id="IPR006566">
    <property type="entry name" value="FBD"/>
</dbReference>
<evidence type="ECO:0000313" key="3">
    <source>
        <dbReference type="EMBL" id="KAG2243281.1"/>
    </source>
</evidence>
<keyword evidence="1" id="KW-1133">Transmembrane helix</keyword>
<name>A0A8X7P1C0_BRACI</name>
<feature type="domain" description="FBD" evidence="2">
    <location>
        <begin position="36"/>
        <end position="97"/>
    </location>
</feature>
<comment type="caution">
    <text evidence="3">The sequence shown here is derived from an EMBL/GenBank/DDBJ whole genome shotgun (WGS) entry which is preliminary data.</text>
</comment>
<organism evidence="3 4">
    <name type="scientific">Brassica carinata</name>
    <name type="common">Ethiopian mustard</name>
    <name type="synonym">Abyssinian cabbage</name>
    <dbReference type="NCBI Taxonomy" id="52824"/>
    <lineage>
        <taxon>Eukaryota</taxon>
        <taxon>Viridiplantae</taxon>
        <taxon>Streptophyta</taxon>
        <taxon>Embryophyta</taxon>
        <taxon>Tracheophyta</taxon>
        <taxon>Spermatophyta</taxon>
        <taxon>Magnoliopsida</taxon>
        <taxon>eudicotyledons</taxon>
        <taxon>Gunneridae</taxon>
        <taxon>Pentapetalae</taxon>
        <taxon>rosids</taxon>
        <taxon>malvids</taxon>
        <taxon>Brassicales</taxon>
        <taxon>Brassicaceae</taxon>
        <taxon>Brassiceae</taxon>
        <taxon>Brassica</taxon>
    </lineage>
</organism>
<dbReference type="PANTHER" id="PTHR31900:SF34">
    <property type="entry name" value="EMB|CAB62440.1-RELATED"/>
    <property type="match status" value="1"/>
</dbReference>
<dbReference type="Pfam" id="PF08387">
    <property type="entry name" value="FBD"/>
    <property type="match status" value="1"/>
</dbReference>
<evidence type="ECO:0000313" key="4">
    <source>
        <dbReference type="Proteomes" id="UP000886595"/>
    </source>
</evidence>
<feature type="transmembrane region" description="Helical" evidence="1">
    <location>
        <begin position="89"/>
        <end position="109"/>
    </location>
</feature>
<dbReference type="PANTHER" id="PTHR31900">
    <property type="entry name" value="F-BOX/RNI SUPERFAMILY PROTEIN-RELATED"/>
    <property type="match status" value="1"/>
</dbReference>
<sequence>MLRYSPKLQSLTLKECHLVEACDPRPCWSEPNSVPECLLLSLEALEWVDYEGTEEAKEVVAFILRSARCLEKVTICSSSTDPCKLVQDLLLFLYFFCILFLILFFIFNIHSFHLLFFP</sequence>
<dbReference type="Proteomes" id="UP000886595">
    <property type="component" value="Unassembled WGS sequence"/>
</dbReference>
<reference evidence="3 4" key="1">
    <citation type="submission" date="2020-02" db="EMBL/GenBank/DDBJ databases">
        <authorList>
            <person name="Ma Q."/>
            <person name="Huang Y."/>
            <person name="Song X."/>
            <person name="Pei D."/>
        </authorList>
    </citation>
    <scope>NUCLEOTIDE SEQUENCE [LARGE SCALE GENOMIC DNA]</scope>
    <source>
        <strain evidence="3">Sxm20200214</strain>
        <tissue evidence="3">Leaf</tissue>
    </source>
</reference>
<proteinExistence type="predicted"/>
<protein>
    <recommendedName>
        <fullName evidence="2">FBD domain-containing protein</fullName>
    </recommendedName>
</protein>
<evidence type="ECO:0000256" key="1">
    <source>
        <dbReference type="SAM" id="Phobius"/>
    </source>
</evidence>
<dbReference type="AlphaFoldDB" id="A0A8X7P1C0"/>
<dbReference type="OrthoDB" id="1107256at2759"/>